<reference evidence="1" key="1">
    <citation type="submission" date="2018-05" db="EMBL/GenBank/DDBJ databases">
        <authorList>
            <person name="Lanie J.A."/>
            <person name="Ng W.-L."/>
            <person name="Kazmierczak K.M."/>
            <person name="Andrzejewski T.M."/>
            <person name="Davidsen T.M."/>
            <person name="Wayne K.J."/>
            <person name="Tettelin H."/>
            <person name="Glass J.I."/>
            <person name="Rusch D."/>
            <person name="Podicherti R."/>
            <person name="Tsui H.-C.T."/>
            <person name="Winkler M.E."/>
        </authorList>
    </citation>
    <scope>NUCLEOTIDE SEQUENCE</scope>
</reference>
<sequence length="232" mass="26739">HLKNNRGFIMIKLPIFISVFILTSFLSHSAQADNFDVCLGLLQPIDNQVASVKARGGVWEAFEKRSLFRNHSTVALHVDQKAIALIYTLDYICRSLNGIPRNDVSNYILPLWREKGEKEFIKYQTEGYGYAFEEVMTWVEYARYYEKNHKRKLDFAQVQETMKKSKPLVDRFVDIVHKVRKTNKVKEVVEESKALIDEFASLHKTDPVLKQADGENLAIPHASTLTESADEM</sequence>
<organism evidence="1">
    <name type="scientific">marine metagenome</name>
    <dbReference type="NCBI Taxonomy" id="408172"/>
    <lineage>
        <taxon>unclassified sequences</taxon>
        <taxon>metagenomes</taxon>
        <taxon>ecological metagenomes</taxon>
    </lineage>
</organism>
<gene>
    <name evidence="1" type="ORF">METZ01_LOCUS141294</name>
</gene>
<name>A0A381ZGT0_9ZZZZ</name>
<protein>
    <submittedName>
        <fullName evidence="1">Uncharacterized protein</fullName>
    </submittedName>
</protein>
<accession>A0A381ZGT0</accession>
<evidence type="ECO:0000313" key="1">
    <source>
        <dbReference type="EMBL" id="SVA88440.1"/>
    </source>
</evidence>
<proteinExistence type="predicted"/>
<dbReference type="AlphaFoldDB" id="A0A381ZGT0"/>
<dbReference type="EMBL" id="UINC01021262">
    <property type="protein sequence ID" value="SVA88440.1"/>
    <property type="molecule type" value="Genomic_DNA"/>
</dbReference>
<feature type="non-terminal residue" evidence="1">
    <location>
        <position position="1"/>
    </location>
</feature>